<accession>A0A7Y0EIR1</accession>
<sequence>MKTLTNGCIILDDLKFNLEHSKLCDELKITSDIESNIVKELIVEAKKIASPKALLKKCNIEKKLNDSTILGNEQFFSKVIRVNLSNELIAFPYIITAGTELQKWCESKEDKFVNKISEHINQSILIRVHLELQKFIENKFNTGSLARVNPGSTIDWDMKELKKIFNILGDPKELIGVSLNDNFFMTPSKAYSGIYFHNETNYKNCLMCPGTDCPLREVPYDKNYYAENYQNFIGM</sequence>
<gene>
    <name evidence="1" type="ORF">HBE96_16405</name>
</gene>
<reference evidence="1 2" key="1">
    <citation type="submission" date="2020-04" db="EMBL/GenBank/DDBJ databases">
        <authorList>
            <person name="Doyle D.A."/>
        </authorList>
    </citation>
    <scope>NUCLEOTIDE SEQUENCE [LARGE SCALE GENOMIC DNA]</scope>
    <source>
        <strain evidence="1 2">P21</strain>
    </source>
</reference>
<dbReference type="Proteomes" id="UP000537131">
    <property type="component" value="Unassembled WGS sequence"/>
</dbReference>
<evidence type="ECO:0000313" key="1">
    <source>
        <dbReference type="EMBL" id="NMM64209.1"/>
    </source>
</evidence>
<dbReference type="AlphaFoldDB" id="A0A7Y0EIR1"/>
<name>A0A7Y0EIR1_9CLOT</name>
<dbReference type="InterPro" id="IPR037010">
    <property type="entry name" value="VitB12-dep_Met_synth_activ_sf"/>
</dbReference>
<proteinExistence type="predicted"/>
<comment type="caution">
    <text evidence="1">The sequence shown here is derived from an EMBL/GenBank/DDBJ whole genome shotgun (WGS) entry which is preliminary data.</text>
</comment>
<dbReference type="EMBL" id="JABBNI010000036">
    <property type="protein sequence ID" value="NMM64209.1"/>
    <property type="molecule type" value="Genomic_DNA"/>
</dbReference>
<evidence type="ECO:0008006" key="3">
    <source>
        <dbReference type="Google" id="ProtNLM"/>
    </source>
</evidence>
<dbReference type="Gene3D" id="3.40.109.40">
    <property type="match status" value="1"/>
</dbReference>
<evidence type="ECO:0000313" key="2">
    <source>
        <dbReference type="Proteomes" id="UP000537131"/>
    </source>
</evidence>
<protein>
    <recommendedName>
        <fullName evidence="3">Vitamin B12 dependent methionine synthase, activation domain</fullName>
    </recommendedName>
</protein>
<keyword evidence="2" id="KW-1185">Reference proteome</keyword>
<organism evidence="1 2">
    <name type="scientific">Clostridium muellerianum</name>
    <dbReference type="NCBI Taxonomy" id="2716538"/>
    <lineage>
        <taxon>Bacteria</taxon>
        <taxon>Bacillati</taxon>
        <taxon>Bacillota</taxon>
        <taxon>Clostridia</taxon>
        <taxon>Eubacteriales</taxon>
        <taxon>Clostridiaceae</taxon>
        <taxon>Clostridium</taxon>
    </lineage>
</organism>
<dbReference type="RefSeq" id="WP_169298808.1">
    <property type="nucleotide sequence ID" value="NZ_JABBNI010000036.1"/>
</dbReference>
<dbReference type="GO" id="GO:0008705">
    <property type="term" value="F:methionine synthase activity"/>
    <property type="evidence" value="ECO:0007669"/>
    <property type="project" value="InterPro"/>
</dbReference>
<reference evidence="1 2" key="2">
    <citation type="submission" date="2020-06" db="EMBL/GenBank/DDBJ databases">
        <title>Complete Genome Sequence of Clostridium muelleri sp. nov. P21T, an Acid-Alcohol Producing Acetogen Isolated from Old Hay.</title>
        <authorList>
            <person name="Duncan K.E."/>
            <person name="Tanner R.S."/>
        </authorList>
    </citation>
    <scope>NUCLEOTIDE SEQUENCE [LARGE SCALE GENOMIC DNA]</scope>
    <source>
        <strain evidence="1 2">P21</strain>
    </source>
</reference>
<dbReference type="SUPFAM" id="SSF56507">
    <property type="entry name" value="Methionine synthase activation domain-like"/>
    <property type="match status" value="1"/>
</dbReference>